<evidence type="ECO:0000313" key="2">
    <source>
        <dbReference type="EMBL" id="EFJ27073.1"/>
    </source>
</evidence>
<dbReference type="InParanoid" id="D8RL60"/>
<dbReference type="KEGG" id="smo:SELMODRAFT_96266"/>
<organism evidence="3">
    <name type="scientific">Selaginella moellendorffii</name>
    <name type="common">Spikemoss</name>
    <dbReference type="NCBI Taxonomy" id="88036"/>
    <lineage>
        <taxon>Eukaryota</taxon>
        <taxon>Viridiplantae</taxon>
        <taxon>Streptophyta</taxon>
        <taxon>Embryophyta</taxon>
        <taxon>Tracheophyta</taxon>
        <taxon>Lycopodiopsida</taxon>
        <taxon>Selaginellales</taxon>
        <taxon>Selaginellaceae</taxon>
        <taxon>Selaginella</taxon>
    </lineage>
</organism>
<dbReference type="PANTHER" id="PTHR47380">
    <property type="entry name" value="OS02G0533000 PROTEIN"/>
    <property type="match status" value="1"/>
</dbReference>
<dbReference type="InterPro" id="IPR044200">
    <property type="entry name" value="At5g03900-like"/>
</dbReference>
<reference evidence="2 3" key="1">
    <citation type="journal article" date="2011" name="Science">
        <title>The Selaginella genome identifies genetic changes associated with the evolution of vascular plants.</title>
        <authorList>
            <person name="Banks J.A."/>
            <person name="Nishiyama T."/>
            <person name="Hasebe M."/>
            <person name="Bowman J.L."/>
            <person name="Gribskov M."/>
            <person name="dePamphilis C."/>
            <person name="Albert V.A."/>
            <person name="Aono N."/>
            <person name="Aoyama T."/>
            <person name="Ambrose B.A."/>
            <person name="Ashton N.W."/>
            <person name="Axtell M.J."/>
            <person name="Barker E."/>
            <person name="Barker M.S."/>
            <person name="Bennetzen J.L."/>
            <person name="Bonawitz N.D."/>
            <person name="Chapple C."/>
            <person name="Cheng C."/>
            <person name="Correa L.G."/>
            <person name="Dacre M."/>
            <person name="DeBarry J."/>
            <person name="Dreyer I."/>
            <person name="Elias M."/>
            <person name="Engstrom E.M."/>
            <person name="Estelle M."/>
            <person name="Feng L."/>
            <person name="Finet C."/>
            <person name="Floyd S.K."/>
            <person name="Frommer W.B."/>
            <person name="Fujita T."/>
            <person name="Gramzow L."/>
            <person name="Gutensohn M."/>
            <person name="Harholt J."/>
            <person name="Hattori M."/>
            <person name="Heyl A."/>
            <person name="Hirai T."/>
            <person name="Hiwatashi Y."/>
            <person name="Ishikawa M."/>
            <person name="Iwata M."/>
            <person name="Karol K.G."/>
            <person name="Koehler B."/>
            <person name="Kolukisaoglu U."/>
            <person name="Kubo M."/>
            <person name="Kurata T."/>
            <person name="Lalonde S."/>
            <person name="Li K."/>
            <person name="Li Y."/>
            <person name="Litt A."/>
            <person name="Lyons E."/>
            <person name="Manning G."/>
            <person name="Maruyama T."/>
            <person name="Michael T.P."/>
            <person name="Mikami K."/>
            <person name="Miyazaki S."/>
            <person name="Morinaga S."/>
            <person name="Murata T."/>
            <person name="Mueller-Roeber B."/>
            <person name="Nelson D.R."/>
            <person name="Obara M."/>
            <person name="Oguri Y."/>
            <person name="Olmstead R.G."/>
            <person name="Onodera N."/>
            <person name="Petersen B.L."/>
            <person name="Pils B."/>
            <person name="Prigge M."/>
            <person name="Rensing S.A."/>
            <person name="Riano-Pachon D.M."/>
            <person name="Roberts A.W."/>
            <person name="Sato Y."/>
            <person name="Scheller H.V."/>
            <person name="Schulz B."/>
            <person name="Schulz C."/>
            <person name="Shakirov E.V."/>
            <person name="Shibagaki N."/>
            <person name="Shinohara N."/>
            <person name="Shippen D.E."/>
            <person name="Soerensen I."/>
            <person name="Sotooka R."/>
            <person name="Sugimoto N."/>
            <person name="Sugita M."/>
            <person name="Sumikawa N."/>
            <person name="Tanurdzic M."/>
            <person name="Theissen G."/>
            <person name="Ulvskov P."/>
            <person name="Wakazuki S."/>
            <person name="Weng J.K."/>
            <person name="Willats W.W."/>
            <person name="Wipf D."/>
            <person name="Wolf P.G."/>
            <person name="Yang L."/>
            <person name="Zimmer A.D."/>
            <person name="Zhu Q."/>
            <person name="Mitros T."/>
            <person name="Hellsten U."/>
            <person name="Loque D."/>
            <person name="Otillar R."/>
            <person name="Salamov A."/>
            <person name="Schmutz J."/>
            <person name="Shapiro H."/>
            <person name="Lindquist E."/>
            <person name="Lucas S."/>
            <person name="Rokhsar D."/>
            <person name="Grigoriev I.V."/>
        </authorList>
    </citation>
    <scope>NUCLEOTIDE SEQUENCE [LARGE SCALE GENOMIC DNA]</scope>
</reference>
<evidence type="ECO:0000313" key="3">
    <source>
        <dbReference type="Proteomes" id="UP000001514"/>
    </source>
</evidence>
<evidence type="ECO:0008006" key="4">
    <source>
        <dbReference type="Google" id="ProtNLM"/>
    </source>
</evidence>
<proteinExistence type="predicted"/>
<dbReference type="Proteomes" id="UP000001514">
    <property type="component" value="Unassembled WGS sequence"/>
</dbReference>
<dbReference type="EMBL" id="GL377583">
    <property type="protein sequence ID" value="EFJ27073.1"/>
    <property type="molecule type" value="Genomic_DNA"/>
</dbReference>
<dbReference type="PANTHER" id="PTHR47380:SF4">
    <property type="entry name" value="OS02G0533000 PROTEIN"/>
    <property type="match status" value="1"/>
</dbReference>
<keyword evidence="1" id="KW-0812">Transmembrane</keyword>
<evidence type="ECO:0000256" key="1">
    <source>
        <dbReference type="SAM" id="Phobius"/>
    </source>
</evidence>
<keyword evidence="1" id="KW-1133">Transmembrane helix</keyword>
<dbReference type="AlphaFoldDB" id="D8RL60"/>
<sequence length="489" mass="54152">MAAIQCGYLVSCKGCVDYAVHSRNRTPVARAANGGGGGGDVLGVVIIGGRRRGELGTSLFRRIRLECRAAGSGLRIGEQIETDRLAPSVRERTMKAIDTLGGRVTVGDVATNAGLKVSEAQSALQALAADTGGFLEVSDEGDVLYVFSKDYRSNLLAKSFRLKIEPALSKLKAGAEYLIRVSFGTTLIASLVIVYTSIFVLLSSARRYWDPYYYRRRKRRTDGMNFLESVFSFVFGDPDPNEGLDEVRWQAIGEEIAAKGGVVTAEELAPYLDVSALDENNKDDESFVLPVLLRFDGQPEVDARGNIVYRFPSLQRTAANQAWKSHNGDRLQYLQEAPLPFSRAKQTDQTLVVALGAFNLLGVLTLGSLLKDAAITAQMGGLLQFVSNAFPVLQAYTVAFFAIPIFRWFQVQQKNTKIEGRNLARKERALRLRAPDATLREKLRSARRQAERTIIGKDRIVYTTEKDLLEQSYDAADWDRRMEERTGNN</sequence>
<feature type="transmembrane region" description="Helical" evidence="1">
    <location>
        <begin position="351"/>
        <end position="370"/>
    </location>
</feature>
<dbReference type="OMA" id="PLIRYFW"/>
<keyword evidence="1" id="KW-0472">Membrane</keyword>
<dbReference type="eggNOG" id="KOG1119">
    <property type="taxonomic scope" value="Eukaryota"/>
</dbReference>
<keyword evidence="3" id="KW-1185">Reference proteome</keyword>
<dbReference type="HOGENOM" id="CLU_029821_0_0_1"/>
<feature type="transmembrane region" description="Helical" evidence="1">
    <location>
        <begin position="390"/>
        <end position="409"/>
    </location>
</feature>
<feature type="transmembrane region" description="Helical" evidence="1">
    <location>
        <begin position="187"/>
        <end position="209"/>
    </location>
</feature>
<dbReference type="STRING" id="88036.D8RL60"/>
<accession>D8RL60</accession>
<protein>
    <recommendedName>
        <fullName evidence="4">Iron-sulfur cluster biosynthesis family protein</fullName>
    </recommendedName>
</protein>
<name>D8RL60_SELML</name>
<gene>
    <name evidence="2" type="ORF">SELMODRAFT_96266</name>
</gene>
<dbReference type="Gramene" id="EFJ27073">
    <property type="protein sequence ID" value="EFJ27073"/>
    <property type="gene ID" value="SELMODRAFT_96266"/>
</dbReference>
<dbReference type="FunCoup" id="D8RL60">
    <property type="interactions" value="1848"/>
</dbReference>